<organism evidence="1 2">
    <name type="scientific">Pneumocystis oryctolagi</name>
    <dbReference type="NCBI Taxonomy" id="42067"/>
    <lineage>
        <taxon>Eukaryota</taxon>
        <taxon>Fungi</taxon>
        <taxon>Dikarya</taxon>
        <taxon>Ascomycota</taxon>
        <taxon>Taphrinomycotina</taxon>
        <taxon>Pneumocystomycetes</taxon>
        <taxon>Pneumocystaceae</taxon>
        <taxon>Pneumocystis</taxon>
    </lineage>
</organism>
<gene>
    <name evidence="1" type="ORF">PORY_001702</name>
</gene>
<dbReference type="EMBL" id="JABTEG010000005">
    <property type="protein sequence ID" value="KAG4305027.1"/>
    <property type="molecule type" value="Genomic_DNA"/>
</dbReference>
<proteinExistence type="predicted"/>
<protein>
    <submittedName>
        <fullName evidence="1">Uncharacterized protein</fullName>
    </submittedName>
</protein>
<evidence type="ECO:0000313" key="2">
    <source>
        <dbReference type="Proteomes" id="UP000768646"/>
    </source>
</evidence>
<sequence>METVKNVNRLVDFENMLTMKENNQEMDLTNAKKFISSFISTNFFFHSQKQNYIRKTNSTNTGSTQQQDADDISDHQNITIGEGVPHPNTVESDLKYFKVNKTFFHCCFDTLSKELFSKLKISYIEQETKERYLRAILDNPILVVESKDNIELEKKNIELKSRLKSQKESVDETCKKLEQVISKICNDYDSMIQQAIEANNMLKEIEKMEEEIKELQDNQQNMEQNLPLKDSLSLLSSQTKKSSKLKKDIEQFQLVYERKKKQLKEAIDDVKKQENEKRCCEAFAKEVLNTRRTFAMSNKYKKEHSGIWHQSLLNLQTALLQIKKFQYDESQEHVSFTLETRKGCLPIHLYFKNGQFYDAHTDPSINIQEIVFQAKKYNDPLFFINTILLKI</sequence>
<reference evidence="1 2" key="1">
    <citation type="journal article" date="2021" name="Commun. Biol.">
        <title>Genomic insights into the host specific adaptation of the Pneumocystis genus.</title>
        <authorList>
            <person name="Cisse O.H."/>
            <person name="Ma L."/>
            <person name="Dekker J.P."/>
            <person name="Khil P.P."/>
            <person name="Youn J.-H."/>
            <person name="Brenchley J.M."/>
            <person name="Blair R."/>
            <person name="Pahar B."/>
            <person name="Chabe M."/>
            <person name="Van Rompay K.K.A."/>
            <person name="Keesler R."/>
            <person name="Sukura A."/>
            <person name="Hirsch V."/>
            <person name="Kutty G."/>
            <person name="Liu Y."/>
            <person name="Peng L."/>
            <person name="Chen J."/>
            <person name="Song J."/>
            <person name="Weissenbacher-Lang C."/>
            <person name="Xu J."/>
            <person name="Upham N.S."/>
            <person name="Stajich J.E."/>
            <person name="Cuomo C.A."/>
            <person name="Cushion M.T."/>
            <person name="Kovacs J.A."/>
        </authorList>
    </citation>
    <scope>NUCLEOTIDE SEQUENCE [LARGE SCALE GENOMIC DNA]</scope>
    <source>
        <strain evidence="1 2">RABM</strain>
    </source>
</reference>
<dbReference type="Proteomes" id="UP000768646">
    <property type="component" value="Unassembled WGS sequence"/>
</dbReference>
<name>A0ACB7CBA9_9ASCO</name>
<accession>A0ACB7CBA9</accession>
<keyword evidence="2" id="KW-1185">Reference proteome</keyword>
<comment type="caution">
    <text evidence="1">The sequence shown here is derived from an EMBL/GenBank/DDBJ whole genome shotgun (WGS) entry which is preliminary data.</text>
</comment>
<evidence type="ECO:0000313" key="1">
    <source>
        <dbReference type="EMBL" id="KAG4305027.1"/>
    </source>
</evidence>